<accession>A0A218W923</accession>
<dbReference type="Pfam" id="PF03981">
    <property type="entry name" value="Ubiq_cyt_C_chap"/>
    <property type="match status" value="1"/>
</dbReference>
<protein>
    <recommendedName>
        <fullName evidence="1">Ubiquinol-cytochrome c chaperone domain-containing protein</fullName>
    </recommendedName>
</protein>
<gene>
    <name evidence="2" type="ORF">CDL15_Pgr006330</name>
</gene>
<name>A0A218W923_PUNGR</name>
<dbReference type="EMBL" id="MTKT01004892">
    <property type="protein sequence ID" value="OWM69367.1"/>
    <property type="molecule type" value="Genomic_DNA"/>
</dbReference>
<dbReference type="InterPro" id="IPR021150">
    <property type="entry name" value="Ubiq_cyt_c_chap"/>
</dbReference>
<comment type="caution">
    <text evidence="2">The sequence shown here is derived from an EMBL/GenBank/DDBJ whole genome shotgun (WGS) entry which is preliminary data.</text>
</comment>
<evidence type="ECO:0000313" key="3">
    <source>
        <dbReference type="Proteomes" id="UP000197138"/>
    </source>
</evidence>
<proteinExistence type="predicted"/>
<sequence length="78" mass="8603">MFPVLPHHNYAEVAAAPTATYSPENGLSSNTAMDLEKIFYGNIVAYDNAMLPDGKRDELVNPIWRNIFTDDGSSTPTK</sequence>
<evidence type="ECO:0000313" key="2">
    <source>
        <dbReference type="EMBL" id="OWM69367.1"/>
    </source>
</evidence>
<feature type="domain" description="Ubiquinol-cytochrome c chaperone" evidence="1">
    <location>
        <begin position="34"/>
        <end position="71"/>
    </location>
</feature>
<organism evidence="2 3">
    <name type="scientific">Punica granatum</name>
    <name type="common">Pomegranate</name>
    <dbReference type="NCBI Taxonomy" id="22663"/>
    <lineage>
        <taxon>Eukaryota</taxon>
        <taxon>Viridiplantae</taxon>
        <taxon>Streptophyta</taxon>
        <taxon>Embryophyta</taxon>
        <taxon>Tracheophyta</taxon>
        <taxon>Spermatophyta</taxon>
        <taxon>Magnoliopsida</taxon>
        <taxon>eudicotyledons</taxon>
        <taxon>Gunneridae</taxon>
        <taxon>Pentapetalae</taxon>
        <taxon>rosids</taxon>
        <taxon>malvids</taxon>
        <taxon>Myrtales</taxon>
        <taxon>Lythraceae</taxon>
        <taxon>Punica</taxon>
    </lineage>
</organism>
<dbReference type="Proteomes" id="UP000197138">
    <property type="component" value="Unassembled WGS sequence"/>
</dbReference>
<reference evidence="3" key="1">
    <citation type="journal article" date="2017" name="Plant J.">
        <title>The pomegranate (Punica granatum L.) genome and the genomics of punicalagin biosynthesis.</title>
        <authorList>
            <person name="Qin G."/>
            <person name="Xu C."/>
            <person name="Ming R."/>
            <person name="Tang H."/>
            <person name="Guyot R."/>
            <person name="Kramer E.M."/>
            <person name="Hu Y."/>
            <person name="Yi X."/>
            <person name="Qi Y."/>
            <person name="Xu X."/>
            <person name="Gao Z."/>
            <person name="Pan H."/>
            <person name="Jian J."/>
            <person name="Tian Y."/>
            <person name="Yue Z."/>
            <person name="Xu Y."/>
        </authorList>
    </citation>
    <scope>NUCLEOTIDE SEQUENCE [LARGE SCALE GENOMIC DNA]</scope>
    <source>
        <strain evidence="3">cv. Dabenzi</strain>
    </source>
</reference>
<evidence type="ECO:0000259" key="1">
    <source>
        <dbReference type="Pfam" id="PF03981"/>
    </source>
</evidence>
<dbReference type="AlphaFoldDB" id="A0A218W923"/>